<keyword evidence="1" id="KW-0812">Transmembrane</keyword>
<organism evidence="2 3">
    <name type="scientific">Batrachochytrium dendrobatidis (strain JAM81 / FGSC 10211)</name>
    <name type="common">Frog chytrid fungus</name>
    <dbReference type="NCBI Taxonomy" id="684364"/>
    <lineage>
        <taxon>Eukaryota</taxon>
        <taxon>Fungi</taxon>
        <taxon>Fungi incertae sedis</taxon>
        <taxon>Chytridiomycota</taxon>
        <taxon>Chytridiomycota incertae sedis</taxon>
        <taxon>Chytridiomycetes</taxon>
        <taxon>Rhizophydiales</taxon>
        <taxon>Rhizophydiales incertae sedis</taxon>
        <taxon>Batrachochytrium</taxon>
    </lineage>
</organism>
<accession>F4P8D1</accession>
<evidence type="ECO:0000256" key="1">
    <source>
        <dbReference type="SAM" id="Phobius"/>
    </source>
</evidence>
<gene>
    <name evidence="2" type="ORF">BATDEDRAFT_90626</name>
</gene>
<dbReference type="Proteomes" id="UP000007241">
    <property type="component" value="Unassembled WGS sequence"/>
</dbReference>
<keyword evidence="3" id="KW-1185">Reference proteome</keyword>
<dbReference type="HOGENOM" id="CLU_2996187_0_0_1"/>
<feature type="transmembrane region" description="Helical" evidence="1">
    <location>
        <begin position="12"/>
        <end position="30"/>
    </location>
</feature>
<proteinExistence type="predicted"/>
<dbReference type="RefSeq" id="XP_006680829.1">
    <property type="nucleotide sequence ID" value="XM_006680766.1"/>
</dbReference>
<dbReference type="AlphaFoldDB" id="F4P8D1"/>
<dbReference type="GeneID" id="18243954"/>
<evidence type="ECO:0000313" key="3">
    <source>
        <dbReference type="Proteomes" id="UP000007241"/>
    </source>
</evidence>
<keyword evidence="1" id="KW-0472">Membrane</keyword>
<sequence>MAVILTMTVEVLVPALVVVVALGLTGLVVVKEQANMIDANTVTASFIMLVCKVVMVV</sequence>
<evidence type="ECO:0000313" key="2">
    <source>
        <dbReference type="EMBL" id="EGF78413.1"/>
    </source>
</evidence>
<name>F4P8D1_BATDJ</name>
<reference evidence="2 3" key="1">
    <citation type="submission" date="2009-12" db="EMBL/GenBank/DDBJ databases">
        <title>The draft genome of Batrachochytrium dendrobatidis.</title>
        <authorList>
            <consortium name="US DOE Joint Genome Institute (JGI-PGF)"/>
            <person name="Kuo A."/>
            <person name="Salamov A."/>
            <person name="Schmutz J."/>
            <person name="Lucas S."/>
            <person name="Pitluck S."/>
            <person name="Rosenblum E."/>
            <person name="Stajich J."/>
            <person name="Eisen M."/>
            <person name="Grigoriev I.V."/>
        </authorList>
    </citation>
    <scope>NUCLEOTIDE SEQUENCE [LARGE SCALE GENOMIC DNA]</scope>
    <source>
        <strain evidence="3">JAM81 / FGSC 10211</strain>
    </source>
</reference>
<dbReference type="EMBL" id="GL882888">
    <property type="protein sequence ID" value="EGF78413.1"/>
    <property type="molecule type" value="Genomic_DNA"/>
</dbReference>
<keyword evidence="1" id="KW-1133">Transmembrane helix</keyword>
<dbReference type="InParanoid" id="F4P8D1"/>
<feature type="transmembrane region" description="Helical" evidence="1">
    <location>
        <begin position="37"/>
        <end position="55"/>
    </location>
</feature>
<protein>
    <submittedName>
        <fullName evidence="2">Uncharacterized protein</fullName>
    </submittedName>
</protein>